<feature type="non-terminal residue" evidence="1">
    <location>
        <position position="1"/>
    </location>
</feature>
<gene>
    <name evidence="1" type="ORF">TrRE_jg11622</name>
</gene>
<dbReference type="Proteomes" id="UP001165082">
    <property type="component" value="Unassembled WGS sequence"/>
</dbReference>
<dbReference type="Gene3D" id="3.40.50.1820">
    <property type="entry name" value="alpha/beta hydrolase"/>
    <property type="match status" value="1"/>
</dbReference>
<comment type="caution">
    <text evidence="1">The sequence shown here is derived from an EMBL/GenBank/DDBJ whole genome shotgun (WGS) entry which is preliminary data.</text>
</comment>
<evidence type="ECO:0000313" key="2">
    <source>
        <dbReference type="Proteomes" id="UP001165082"/>
    </source>
</evidence>
<dbReference type="InterPro" id="IPR010662">
    <property type="entry name" value="RBBP9/YdeN"/>
</dbReference>
<dbReference type="EMBL" id="BRXZ01001948">
    <property type="protein sequence ID" value="GMH50483.1"/>
    <property type="molecule type" value="Genomic_DNA"/>
</dbReference>
<evidence type="ECO:0000313" key="1">
    <source>
        <dbReference type="EMBL" id="GMH50483.1"/>
    </source>
</evidence>
<protein>
    <submittedName>
        <fullName evidence="1">Uncharacterized protein</fullName>
    </submittedName>
</protein>
<dbReference type="Pfam" id="PF06821">
    <property type="entry name" value="Ser_hydrolase"/>
    <property type="match status" value="1"/>
</dbReference>
<accession>A0A9W6ZG59</accession>
<keyword evidence="2" id="KW-1185">Reference proteome</keyword>
<sequence>MSANWYGWFHTQITKRGHTCIVPNWPDPYVCKRSVWEPFILNDLNLGSSDVVVGHSSGALLAMRLLEGERKIKGAVLVACAHTDLGDENERASQYFDGDWQFEKMRDNADWVVQFHSADDHLIPIAEGRFVAREIGKAKGAATYCYRELEGEGHFFGPCDEILKEIDKRVAGGGGGDD</sequence>
<dbReference type="OrthoDB" id="2369073at2759"/>
<organism evidence="1 2">
    <name type="scientific">Triparma retinervis</name>
    <dbReference type="NCBI Taxonomy" id="2557542"/>
    <lineage>
        <taxon>Eukaryota</taxon>
        <taxon>Sar</taxon>
        <taxon>Stramenopiles</taxon>
        <taxon>Ochrophyta</taxon>
        <taxon>Bolidophyceae</taxon>
        <taxon>Parmales</taxon>
        <taxon>Triparmaceae</taxon>
        <taxon>Triparma</taxon>
    </lineage>
</organism>
<dbReference type="PANTHER" id="PTHR15394:SF3">
    <property type="entry name" value="SERINE HYDROLASE RBBP9"/>
    <property type="match status" value="1"/>
</dbReference>
<dbReference type="PANTHER" id="PTHR15394">
    <property type="entry name" value="SERINE HYDROLASE RBBP9"/>
    <property type="match status" value="1"/>
</dbReference>
<dbReference type="GO" id="GO:0016787">
    <property type="term" value="F:hydrolase activity"/>
    <property type="evidence" value="ECO:0007669"/>
    <property type="project" value="InterPro"/>
</dbReference>
<dbReference type="SUPFAM" id="SSF53474">
    <property type="entry name" value="alpha/beta-Hydrolases"/>
    <property type="match status" value="1"/>
</dbReference>
<name>A0A9W6ZG59_9STRA</name>
<proteinExistence type="predicted"/>
<reference evidence="1" key="1">
    <citation type="submission" date="2022-07" db="EMBL/GenBank/DDBJ databases">
        <title>Genome analysis of Parmales, a sister group of diatoms, reveals the evolutionary specialization of diatoms from phago-mixotrophs to photoautotrophs.</title>
        <authorList>
            <person name="Ban H."/>
            <person name="Sato S."/>
            <person name="Yoshikawa S."/>
            <person name="Kazumasa Y."/>
            <person name="Nakamura Y."/>
            <person name="Ichinomiya M."/>
            <person name="Saitoh K."/>
            <person name="Sato N."/>
            <person name="Blanc-Mathieu R."/>
            <person name="Endo H."/>
            <person name="Kuwata A."/>
            <person name="Ogata H."/>
        </authorList>
    </citation>
    <scope>NUCLEOTIDE SEQUENCE</scope>
</reference>
<dbReference type="InterPro" id="IPR029058">
    <property type="entry name" value="AB_hydrolase_fold"/>
</dbReference>
<dbReference type="AlphaFoldDB" id="A0A9W6ZG59"/>